<dbReference type="InterPro" id="IPR044143">
    <property type="entry name" value="GlgB_N_E_set_prok"/>
</dbReference>
<comment type="similarity">
    <text evidence="4 10">Belongs to the glycosyl hydrolase 13 family. GlgB subfamily.</text>
</comment>
<comment type="function">
    <text evidence="2 10">Catalyzes the formation of the alpha-1,6-glucosidic linkages in glycogen by scission of a 1,4-alpha-linked oligosaccharide from growing alpha-1,4-glucan chains and the subsequent attachment of the oligosaccharide to the alpha-1,6 position.</text>
</comment>
<dbReference type="Pfam" id="PF02922">
    <property type="entry name" value="CBM_48"/>
    <property type="match status" value="1"/>
</dbReference>
<dbReference type="InterPro" id="IPR014756">
    <property type="entry name" value="Ig_E-set"/>
</dbReference>
<reference evidence="12 13" key="1">
    <citation type="submission" date="2023-03" db="EMBL/GenBank/DDBJ databases">
        <title>Draft genome sequence of Thalassotalea eurytherma JCM 18482T.</title>
        <authorList>
            <person name="Sawabe T."/>
        </authorList>
    </citation>
    <scope>NUCLEOTIDE SEQUENCE [LARGE SCALE GENOMIC DNA]</scope>
    <source>
        <strain evidence="12 13">JCM 18482</strain>
    </source>
</reference>
<comment type="catalytic activity">
    <reaction evidence="1 10">
        <text>Transfers a segment of a (1-&gt;4)-alpha-D-glucan chain to a primary hydroxy group in a similar glucan chain.</text>
        <dbReference type="EC" id="2.4.1.18"/>
    </reaction>
</comment>
<proteinExistence type="inferred from homology"/>
<dbReference type="PANTHER" id="PTHR43651">
    <property type="entry name" value="1,4-ALPHA-GLUCAN-BRANCHING ENZYME"/>
    <property type="match status" value="1"/>
</dbReference>
<dbReference type="NCBIfam" id="TIGR01515">
    <property type="entry name" value="branching_enzym"/>
    <property type="match status" value="1"/>
</dbReference>
<keyword evidence="7 10" id="KW-0808">Transferase</keyword>
<dbReference type="InterPro" id="IPR037439">
    <property type="entry name" value="Branching_enzy"/>
</dbReference>
<dbReference type="Proteomes" id="UP001157133">
    <property type="component" value="Unassembled WGS sequence"/>
</dbReference>
<dbReference type="NCBIfam" id="NF003811">
    <property type="entry name" value="PRK05402.1"/>
    <property type="match status" value="1"/>
</dbReference>
<feature type="active site" description="Proton donor" evidence="10">
    <location>
        <position position="470"/>
    </location>
</feature>
<evidence type="ECO:0000259" key="11">
    <source>
        <dbReference type="SMART" id="SM00642"/>
    </source>
</evidence>
<dbReference type="Gene3D" id="3.20.20.80">
    <property type="entry name" value="Glycosidases"/>
    <property type="match status" value="1"/>
</dbReference>
<keyword evidence="5 10" id="KW-0321">Glycogen metabolism</keyword>
<feature type="domain" description="Glycosyl hydrolase family 13 catalytic" evidence="11">
    <location>
        <begin position="258"/>
        <end position="614"/>
    </location>
</feature>
<keyword evidence="6 10" id="KW-0328">Glycosyltransferase</keyword>
<evidence type="ECO:0000256" key="3">
    <source>
        <dbReference type="ARBA" id="ARBA00004964"/>
    </source>
</evidence>
<dbReference type="Pfam" id="PF22019">
    <property type="entry name" value="GlgB_N"/>
    <property type="match status" value="1"/>
</dbReference>
<comment type="subunit">
    <text evidence="10">Monomer.</text>
</comment>
<feature type="active site" description="Nucleophile" evidence="10">
    <location>
        <position position="417"/>
    </location>
</feature>
<evidence type="ECO:0000256" key="6">
    <source>
        <dbReference type="ARBA" id="ARBA00022676"/>
    </source>
</evidence>
<dbReference type="CDD" id="cd11322">
    <property type="entry name" value="AmyAc_Glg_BE"/>
    <property type="match status" value="1"/>
</dbReference>
<evidence type="ECO:0000313" key="12">
    <source>
        <dbReference type="EMBL" id="GLX80771.1"/>
    </source>
</evidence>
<dbReference type="InterPro" id="IPR006047">
    <property type="entry name" value="GH13_cat_dom"/>
</dbReference>
<dbReference type="InterPro" id="IPR006048">
    <property type="entry name" value="A-amylase/branching_C"/>
</dbReference>
<dbReference type="RefSeq" id="WP_284206086.1">
    <property type="nucleotide sequence ID" value="NZ_BSSU01000001.1"/>
</dbReference>
<dbReference type="InterPro" id="IPR013783">
    <property type="entry name" value="Ig-like_fold"/>
</dbReference>
<comment type="caution">
    <text evidence="12">The sequence shown here is derived from an EMBL/GenBank/DDBJ whole genome shotgun (WGS) entry which is preliminary data.</text>
</comment>
<keyword evidence="13" id="KW-1185">Reference proteome</keyword>
<keyword evidence="9 10" id="KW-0119">Carbohydrate metabolism</keyword>
<name>A0ABQ6GXU2_9GAMM</name>
<dbReference type="InterPro" id="IPR017853">
    <property type="entry name" value="GH"/>
</dbReference>
<dbReference type="Pfam" id="PF02806">
    <property type="entry name" value="Alpha-amylase_C"/>
    <property type="match status" value="1"/>
</dbReference>
<dbReference type="PIRSF" id="PIRSF000463">
    <property type="entry name" value="GlgB"/>
    <property type="match status" value="1"/>
</dbReference>
<keyword evidence="8 10" id="KW-0320">Glycogen biosynthesis</keyword>
<evidence type="ECO:0000256" key="10">
    <source>
        <dbReference type="HAMAP-Rule" id="MF_00685"/>
    </source>
</evidence>
<dbReference type="EC" id="2.4.1.18" evidence="10"/>
<dbReference type="SMART" id="SM00642">
    <property type="entry name" value="Aamy"/>
    <property type="match status" value="1"/>
</dbReference>
<evidence type="ECO:0000256" key="7">
    <source>
        <dbReference type="ARBA" id="ARBA00022679"/>
    </source>
</evidence>
<dbReference type="EMBL" id="BSSU01000001">
    <property type="protein sequence ID" value="GLX80771.1"/>
    <property type="molecule type" value="Genomic_DNA"/>
</dbReference>
<dbReference type="InterPro" id="IPR004193">
    <property type="entry name" value="Glyco_hydro_13_N"/>
</dbReference>
<evidence type="ECO:0000256" key="9">
    <source>
        <dbReference type="ARBA" id="ARBA00023277"/>
    </source>
</evidence>
<dbReference type="NCBIfam" id="NF008967">
    <property type="entry name" value="PRK12313.1"/>
    <property type="match status" value="1"/>
</dbReference>
<evidence type="ECO:0000313" key="13">
    <source>
        <dbReference type="Proteomes" id="UP001157133"/>
    </source>
</evidence>
<dbReference type="InterPro" id="IPR006407">
    <property type="entry name" value="GlgB"/>
</dbReference>
<evidence type="ECO:0000256" key="5">
    <source>
        <dbReference type="ARBA" id="ARBA00022600"/>
    </source>
</evidence>
<evidence type="ECO:0000256" key="4">
    <source>
        <dbReference type="ARBA" id="ARBA00009000"/>
    </source>
</evidence>
<organism evidence="12 13">
    <name type="scientific">Thalassotalea eurytherma</name>
    <dbReference type="NCBI Taxonomy" id="1144278"/>
    <lineage>
        <taxon>Bacteria</taxon>
        <taxon>Pseudomonadati</taxon>
        <taxon>Pseudomonadota</taxon>
        <taxon>Gammaproteobacteria</taxon>
        <taxon>Alteromonadales</taxon>
        <taxon>Colwelliaceae</taxon>
        <taxon>Thalassotalea</taxon>
    </lineage>
</organism>
<evidence type="ECO:0000256" key="8">
    <source>
        <dbReference type="ARBA" id="ARBA00023056"/>
    </source>
</evidence>
<dbReference type="SUPFAM" id="SSF51011">
    <property type="entry name" value="Glycosyl hydrolase domain"/>
    <property type="match status" value="1"/>
</dbReference>
<dbReference type="InterPro" id="IPR054169">
    <property type="entry name" value="GlgB_N"/>
</dbReference>
<dbReference type="HAMAP" id="MF_00685">
    <property type="entry name" value="GlgB"/>
    <property type="match status" value="1"/>
</dbReference>
<protein>
    <recommendedName>
        <fullName evidence="10">1,4-alpha-glucan branching enzyme GlgB</fullName>
        <ecNumber evidence="10">2.4.1.18</ecNumber>
    </recommendedName>
    <alternativeName>
        <fullName evidence="10">1,4-alpha-D-glucan:1,4-alpha-D-glucan 6-glucosyl-transferase</fullName>
    </alternativeName>
    <alternativeName>
        <fullName evidence="10">Alpha-(1-&gt;4)-glucan branching enzyme</fullName>
    </alternativeName>
    <alternativeName>
        <fullName evidence="10">Glycogen branching enzyme</fullName>
        <shortName evidence="10">BE</shortName>
    </alternativeName>
</protein>
<sequence>MEVTITRLRKIPPLTQYQDEIDALNAACFEDIFGFLGPHCVDERMQIRLFLPGAESVIVTTTDTDYVAQRINNSDLFIADIPNHNDQNDYQLKVCYPLTTIVIEDPYRFNSLLDEDFCFLFNQGKQSQAYRHLGGHFDEVDGIHGARFSLWAPNAKSVSLISDDNHWNPSRHIMRKHPASGIWDIFIPELTSGVRYKYHIVAMTGERIEKADPYANFMQNPPDTASILHHCMPHRMPKSWQDKRNTRNAVDAPISIYEVHLGSWKRQGDDGKAFLSYQQLAEQLVPYVSDLGFTHVQFMPISEFPFNGSWGYQPVGMFAPTSRFGTPEDFAYLVAQFQQAGIGVLIDWVPGHFPSDPHGLARFDGTHLFEHADKRQGFHPDWNTLIYNYGREEVRSYLHSSANVWFQQYGVDGLRVDAVASMLYLDYSRDEGEWIANEHGGRENLDAISLIQQINQDCYRDNPGIMMVAEESTAWPGVTGFVDGGGLGFGFKWNMGWMNDSLQYMHRDPLYRNHYHGEMTFSMVYAFSENYILPLSHDEVVHGKGSLLNKMPGDDWQKFANLRAYYGFMWGHPGKKLLFMGGEFGQWKEWDHDHSLDWHLLQYEPHQGLQNLIRDLNYTYVSQPALYQYDNSPLGFDWIDEGNAEQSIFSFIRYNKERTCGVLILANMTPATYQCYRIGVPSAGRYHQLINTDNARYGGSGVGLTDYVETETEQCHGQAQSIMTDIPPLATMMFAFKVRP</sequence>
<evidence type="ECO:0000256" key="2">
    <source>
        <dbReference type="ARBA" id="ARBA00002953"/>
    </source>
</evidence>
<accession>A0ABQ6GXU2</accession>
<dbReference type="Gene3D" id="2.60.40.1180">
    <property type="entry name" value="Golgi alpha-mannosidase II"/>
    <property type="match status" value="1"/>
</dbReference>
<comment type="pathway">
    <text evidence="3 10">Glycan biosynthesis; glycogen biosynthesis.</text>
</comment>
<dbReference type="InterPro" id="IPR013780">
    <property type="entry name" value="Glyco_hydro_b"/>
</dbReference>
<dbReference type="SUPFAM" id="SSF81296">
    <property type="entry name" value="E set domains"/>
    <property type="match status" value="2"/>
</dbReference>
<gene>
    <name evidence="12" type="primary">glgB_1</name>
    <name evidence="10" type="synonym">glgB</name>
    <name evidence="12" type="ORF">theurythT_02230</name>
</gene>
<dbReference type="CDD" id="cd02855">
    <property type="entry name" value="E_set_GBE_prok_N"/>
    <property type="match status" value="1"/>
</dbReference>
<dbReference type="PANTHER" id="PTHR43651:SF3">
    <property type="entry name" value="1,4-ALPHA-GLUCAN-BRANCHING ENZYME"/>
    <property type="match status" value="1"/>
</dbReference>
<dbReference type="SUPFAM" id="SSF51445">
    <property type="entry name" value="(Trans)glycosidases"/>
    <property type="match status" value="1"/>
</dbReference>
<dbReference type="Gene3D" id="2.60.40.10">
    <property type="entry name" value="Immunoglobulins"/>
    <property type="match status" value="1"/>
</dbReference>
<evidence type="ECO:0000256" key="1">
    <source>
        <dbReference type="ARBA" id="ARBA00000826"/>
    </source>
</evidence>